<evidence type="ECO:0000313" key="1">
    <source>
        <dbReference type="EMBL" id="OGN11572.1"/>
    </source>
</evidence>
<comment type="caution">
    <text evidence="1">The sequence shown here is derived from an EMBL/GenBank/DDBJ whole genome shotgun (WGS) entry which is preliminary data.</text>
</comment>
<name>A0A1F8FEI2_9BACT</name>
<gene>
    <name evidence="1" type="ORF">A3C71_01170</name>
</gene>
<dbReference type="EMBL" id="MGJT01000030">
    <property type="protein sequence ID" value="OGN11572.1"/>
    <property type="molecule type" value="Genomic_DNA"/>
</dbReference>
<accession>A0A1F8FEI2</accession>
<dbReference type="AlphaFoldDB" id="A0A1F8FEI2"/>
<sequence length="205" mass="22660">MLDSTQFETVSLYNVLGLPTAVVPLLNSQHAFQGVAMVPINDFQLFAVGTNAHESQRAYEKMLSERDQRVAIEAKRDIQHIEGVVARASSETLQAGTTYYLYLENVPHLFTAGPGLSSKLIVTRPGDKVKIGFYASDKDVVPMSEFDNLSLPLSKSVLQGKVESSATEHRSQEEATEDAKTVLERMKNLTPKELQELGKKVPPKK</sequence>
<reference evidence="1 2" key="1">
    <citation type="journal article" date="2016" name="Nat. Commun.">
        <title>Thousands of microbial genomes shed light on interconnected biogeochemical processes in an aquifer system.</title>
        <authorList>
            <person name="Anantharaman K."/>
            <person name="Brown C.T."/>
            <person name="Hug L.A."/>
            <person name="Sharon I."/>
            <person name="Castelle C.J."/>
            <person name="Probst A.J."/>
            <person name="Thomas B.C."/>
            <person name="Singh A."/>
            <person name="Wilkins M.J."/>
            <person name="Karaoz U."/>
            <person name="Brodie E.L."/>
            <person name="Williams K.H."/>
            <person name="Hubbard S.S."/>
            <person name="Banfield J.F."/>
        </authorList>
    </citation>
    <scope>NUCLEOTIDE SEQUENCE [LARGE SCALE GENOMIC DNA]</scope>
</reference>
<organism evidence="1 2">
    <name type="scientific">Candidatus Yanofskybacteria bacterium RIFCSPHIGHO2_02_FULL_43_15c</name>
    <dbReference type="NCBI Taxonomy" id="1802679"/>
    <lineage>
        <taxon>Bacteria</taxon>
        <taxon>Candidatus Yanofskyibacteriota</taxon>
    </lineage>
</organism>
<protein>
    <submittedName>
        <fullName evidence="1">Uncharacterized protein</fullName>
    </submittedName>
</protein>
<dbReference type="Proteomes" id="UP000178197">
    <property type="component" value="Unassembled WGS sequence"/>
</dbReference>
<proteinExistence type="predicted"/>
<evidence type="ECO:0000313" key="2">
    <source>
        <dbReference type="Proteomes" id="UP000178197"/>
    </source>
</evidence>